<accession>A0A834LNF0</accession>
<dbReference type="GO" id="GO:0006952">
    <property type="term" value="P:defense response"/>
    <property type="evidence" value="ECO:0007669"/>
    <property type="project" value="UniProtKB-ARBA"/>
</dbReference>
<dbReference type="PROSITE" id="PS51450">
    <property type="entry name" value="LRR"/>
    <property type="match status" value="5"/>
</dbReference>
<dbReference type="EMBL" id="WJXA01000006">
    <property type="protein sequence ID" value="KAF7141420.1"/>
    <property type="molecule type" value="Genomic_DNA"/>
</dbReference>
<keyword evidence="4" id="KW-1185">Reference proteome</keyword>
<evidence type="ECO:0000313" key="3">
    <source>
        <dbReference type="EMBL" id="KAF7141420.1"/>
    </source>
</evidence>
<dbReference type="InterPro" id="IPR001611">
    <property type="entry name" value="Leu-rich_rpt"/>
</dbReference>
<dbReference type="AlphaFoldDB" id="A0A834LNF0"/>
<dbReference type="PRINTS" id="PR00019">
    <property type="entry name" value="LEURICHRPT"/>
</dbReference>
<dbReference type="Pfam" id="PF13855">
    <property type="entry name" value="LRR_8"/>
    <property type="match status" value="3"/>
</dbReference>
<dbReference type="InterPro" id="IPR032675">
    <property type="entry name" value="LRR_dom_sf"/>
</dbReference>
<organism evidence="3 4">
    <name type="scientific">Rhododendron simsii</name>
    <name type="common">Sims's rhododendron</name>
    <dbReference type="NCBI Taxonomy" id="118357"/>
    <lineage>
        <taxon>Eukaryota</taxon>
        <taxon>Viridiplantae</taxon>
        <taxon>Streptophyta</taxon>
        <taxon>Embryophyta</taxon>
        <taxon>Tracheophyta</taxon>
        <taxon>Spermatophyta</taxon>
        <taxon>Magnoliopsida</taxon>
        <taxon>eudicotyledons</taxon>
        <taxon>Gunneridae</taxon>
        <taxon>Pentapetalae</taxon>
        <taxon>asterids</taxon>
        <taxon>Ericales</taxon>
        <taxon>Ericaceae</taxon>
        <taxon>Ericoideae</taxon>
        <taxon>Rhodoreae</taxon>
        <taxon>Rhododendron</taxon>
    </lineage>
</organism>
<keyword evidence="2" id="KW-0677">Repeat</keyword>
<evidence type="ECO:0000256" key="1">
    <source>
        <dbReference type="ARBA" id="ARBA00022614"/>
    </source>
</evidence>
<dbReference type="OrthoDB" id="660555at2759"/>
<gene>
    <name evidence="3" type="ORF">RHSIM_Rhsim06G0196800</name>
</gene>
<name>A0A834LNF0_RHOSS</name>
<dbReference type="InterPro" id="IPR050216">
    <property type="entry name" value="LRR_domain-containing"/>
</dbReference>
<dbReference type="FunFam" id="3.80.10.10:FF:000116">
    <property type="entry name" value="Leucine-rich repeat-containing protein 40"/>
    <property type="match status" value="1"/>
</dbReference>
<dbReference type="GO" id="GO:0005737">
    <property type="term" value="C:cytoplasm"/>
    <property type="evidence" value="ECO:0007669"/>
    <property type="project" value="TreeGrafter"/>
</dbReference>
<dbReference type="GO" id="GO:0051707">
    <property type="term" value="P:response to other organism"/>
    <property type="evidence" value="ECO:0007669"/>
    <property type="project" value="UniProtKB-ARBA"/>
</dbReference>
<sequence>MVDLRAKHTLPCSPSQKNKAALQLSTSTFHLLPQTSLQISLSLSLSPLRFSSAMHIDGSGAESCKNIRFSQPIKPFSQVGSLPFFHNFTALREVPNEVYKSLDAVGEGENWWEAVELQKLILAHNNIESLKEDIRNLPLLTVLNVSHNKLSHLPAAIGELHMLKSLDVSFNMIASIPEEVGSATSLVKFDCSNNQLKDLPGSLGRCLELSDLKTSNNCIISLPEDLVNCSKLTKLDVEGNKLTSLSENVIASCIMLTELNASKNMLSGIPQSIGSLSHLIRLDLHQNRISSIPSSIMGCSSLVEFYMGNNMLSSLPAEIGALPHLGTFDLHSNKLKEYHAEACKLRLSVLDLSNNSLSGLPPEIGMMTTLRKILLVGNPLRSLRSSLVNGPTPALLQYLRSRLPVNEESAAGTPSNEDVIARAARMSLTSKELSLVGLGFSAVPSEVWESSEVTKLDLSKNSIEELPVEFSSCVSLELDIGTLNFIHGSPRRRPGRSGSSVVNDRLFEIDHMQTLILSRNKMKEWPGAILKSLSNLSCLKLDNNPLRQIPSDGFQAAPKLQILDLSGNASCLPEHPAFSSLPQLQELYLRRIHISEFPSALLQLQQLRLLDLSQNSLQLIPKGIKNMTSLTELDLSDNNITTLPAELGLLEPSLQVLKLDGNPLRSIRRAILDRGTKAVLNYLKDKIVDN</sequence>
<dbReference type="Proteomes" id="UP000626092">
    <property type="component" value="Unassembled WGS sequence"/>
</dbReference>
<dbReference type="Gene3D" id="3.80.10.10">
    <property type="entry name" value="Ribonuclease Inhibitor"/>
    <property type="match status" value="5"/>
</dbReference>
<dbReference type="SMART" id="SM00364">
    <property type="entry name" value="LRR_BAC"/>
    <property type="match status" value="7"/>
</dbReference>
<dbReference type="PANTHER" id="PTHR48051">
    <property type="match status" value="1"/>
</dbReference>
<keyword evidence="1" id="KW-0433">Leucine-rich repeat</keyword>
<dbReference type="InterPro" id="IPR003591">
    <property type="entry name" value="Leu-rich_rpt_typical-subtyp"/>
</dbReference>
<dbReference type="SUPFAM" id="SSF52058">
    <property type="entry name" value="L domain-like"/>
    <property type="match status" value="2"/>
</dbReference>
<reference evidence="3" key="1">
    <citation type="submission" date="2019-11" db="EMBL/GenBank/DDBJ databases">
        <authorList>
            <person name="Liu Y."/>
            <person name="Hou J."/>
            <person name="Li T.-Q."/>
            <person name="Guan C.-H."/>
            <person name="Wu X."/>
            <person name="Wu H.-Z."/>
            <person name="Ling F."/>
            <person name="Zhang R."/>
            <person name="Shi X.-G."/>
            <person name="Ren J.-P."/>
            <person name="Chen E.-F."/>
            <person name="Sun J.-M."/>
        </authorList>
    </citation>
    <scope>NUCLEOTIDE SEQUENCE</scope>
    <source>
        <strain evidence="3">Adult_tree_wgs_1</strain>
        <tissue evidence="3">Leaves</tissue>
    </source>
</reference>
<proteinExistence type="predicted"/>
<dbReference type="PANTHER" id="PTHR48051:SF1">
    <property type="entry name" value="RAS SUPPRESSOR PROTEIN 1"/>
    <property type="match status" value="1"/>
</dbReference>
<evidence type="ECO:0000313" key="4">
    <source>
        <dbReference type="Proteomes" id="UP000626092"/>
    </source>
</evidence>
<protein>
    <submittedName>
        <fullName evidence="3">Uncharacterized protein</fullName>
    </submittedName>
</protein>
<dbReference type="SMART" id="SM00369">
    <property type="entry name" value="LRR_TYP"/>
    <property type="match status" value="16"/>
</dbReference>
<evidence type="ECO:0000256" key="2">
    <source>
        <dbReference type="ARBA" id="ARBA00022737"/>
    </source>
</evidence>
<dbReference type="Pfam" id="PF13516">
    <property type="entry name" value="LRR_6"/>
    <property type="match status" value="1"/>
</dbReference>
<dbReference type="Pfam" id="PF00560">
    <property type="entry name" value="LRR_1"/>
    <property type="match status" value="1"/>
</dbReference>
<comment type="caution">
    <text evidence="3">The sequence shown here is derived from an EMBL/GenBank/DDBJ whole genome shotgun (WGS) entry which is preliminary data.</text>
</comment>